<evidence type="ECO:0000256" key="1">
    <source>
        <dbReference type="SAM" id="Phobius"/>
    </source>
</evidence>
<gene>
    <name evidence="2" type="ORF">MCQ_00494</name>
</gene>
<accession>J1J9K0</accession>
<dbReference type="PATRIC" id="fig|1094563.3.peg.533"/>
<reference evidence="2 3" key="1">
    <citation type="submission" date="2012-03" db="EMBL/GenBank/DDBJ databases">
        <title>The Genome Sequence of Bartonella washoensis Sb944nv.</title>
        <authorList>
            <consortium name="The Broad Institute Genome Sequencing Platform"/>
            <consortium name="The Broad Institute Genome Sequencing Center for Infectious Disease"/>
            <person name="Feldgarden M."/>
            <person name="Kirby J."/>
            <person name="Kosoy M."/>
            <person name="Birtles R."/>
            <person name="Probert W.S."/>
            <person name="Chiaraviglio L."/>
            <person name="Young S.K."/>
            <person name="Zeng Q."/>
            <person name="Gargeya S."/>
            <person name="Fitzgerald M."/>
            <person name="Haas B."/>
            <person name="Abouelleil A."/>
            <person name="Alvarado L."/>
            <person name="Arachchi H.M."/>
            <person name="Berlin A."/>
            <person name="Chapman S.B."/>
            <person name="Gearin G."/>
            <person name="Goldberg J."/>
            <person name="Griggs A."/>
            <person name="Gujja S."/>
            <person name="Hansen M."/>
            <person name="Heiman D."/>
            <person name="Howarth C."/>
            <person name="Larimer J."/>
            <person name="Lui A."/>
            <person name="MacDonald P.J.P."/>
            <person name="McCowen C."/>
            <person name="Montmayeur A."/>
            <person name="Murphy C."/>
            <person name="Neiman D."/>
            <person name="Pearson M."/>
            <person name="Priest M."/>
            <person name="Roberts A."/>
            <person name="Saif S."/>
            <person name="Shea T."/>
            <person name="Sisk P."/>
            <person name="Stolte C."/>
            <person name="Sykes S."/>
            <person name="Wortman J."/>
            <person name="Nusbaum C."/>
            <person name="Birren B."/>
        </authorList>
    </citation>
    <scope>NUCLEOTIDE SEQUENCE [LARGE SCALE GENOMIC DNA]</scope>
    <source>
        <strain evidence="2 3">Sb944nv</strain>
    </source>
</reference>
<keyword evidence="1" id="KW-1133">Transmembrane helix</keyword>
<keyword evidence="1" id="KW-0812">Transmembrane</keyword>
<evidence type="ECO:0000313" key="3">
    <source>
        <dbReference type="Proteomes" id="UP000008947"/>
    </source>
</evidence>
<organism evidence="2 3">
    <name type="scientific">Candidatus Bartonella washoeensis Sb944nv</name>
    <dbReference type="NCBI Taxonomy" id="1094563"/>
    <lineage>
        <taxon>Bacteria</taxon>
        <taxon>Pseudomonadati</taxon>
        <taxon>Pseudomonadota</taxon>
        <taxon>Alphaproteobacteria</taxon>
        <taxon>Hyphomicrobiales</taxon>
        <taxon>Bartonellaceae</taxon>
        <taxon>Bartonella</taxon>
    </lineage>
</organism>
<keyword evidence="1" id="KW-0472">Membrane</keyword>
<sequence length="216" mass="24958">MESMSIISIISGGISFIISMISAGFVLYKNYKEQKEKRLGQKLQSYSVRRVNEETSPNTLQDINVCLELIIHNPTNQIIKINHIKIPEDHPFIFNGALYPNPTEGMSDSDKRESGIKITKKNNKHIDLVDPKLDPEHLGFFDLFSINATGKLVLWFDIYPEEPCTRKPIIIVVEHTSCNEPEETLETKFCLGFFRWTNEQNDIFNKTLSKEKYPYE</sequence>
<dbReference type="eggNOG" id="ENOG503140P">
    <property type="taxonomic scope" value="Bacteria"/>
</dbReference>
<dbReference type="EMBL" id="AILU01000010">
    <property type="protein sequence ID" value="EJF80570.1"/>
    <property type="molecule type" value="Genomic_DNA"/>
</dbReference>
<protein>
    <submittedName>
        <fullName evidence="2">Uncharacterized protein</fullName>
    </submittedName>
</protein>
<dbReference type="RefSeq" id="WP_006923351.1">
    <property type="nucleotide sequence ID" value="NZ_JH725022.1"/>
</dbReference>
<dbReference type="HOGENOM" id="CLU_1335346_0_0_5"/>
<name>J1J9K0_9HYPH</name>
<evidence type="ECO:0000313" key="2">
    <source>
        <dbReference type="EMBL" id="EJF80570.1"/>
    </source>
</evidence>
<dbReference type="AlphaFoldDB" id="J1J9K0"/>
<proteinExistence type="predicted"/>
<feature type="transmembrane region" description="Helical" evidence="1">
    <location>
        <begin position="6"/>
        <end position="28"/>
    </location>
</feature>
<keyword evidence="3" id="KW-1185">Reference proteome</keyword>
<comment type="caution">
    <text evidence="2">The sequence shown here is derived from an EMBL/GenBank/DDBJ whole genome shotgun (WGS) entry which is preliminary data.</text>
</comment>
<dbReference type="Proteomes" id="UP000008947">
    <property type="component" value="Unassembled WGS sequence"/>
</dbReference>